<protein>
    <recommendedName>
        <fullName evidence="3">Lipoprotein</fullName>
    </recommendedName>
</protein>
<evidence type="ECO:0008006" key="3">
    <source>
        <dbReference type="Google" id="ProtNLM"/>
    </source>
</evidence>
<comment type="caution">
    <text evidence="1">The sequence shown here is derived from an EMBL/GenBank/DDBJ whole genome shotgun (WGS) entry which is preliminary data.</text>
</comment>
<dbReference type="AlphaFoldDB" id="A0A7C9KF24"/>
<organism evidence="1 2">
    <name type="scientific">Photorhabdus khanii</name>
    <dbReference type="NCBI Taxonomy" id="1004150"/>
    <lineage>
        <taxon>Bacteria</taxon>
        <taxon>Pseudomonadati</taxon>
        <taxon>Pseudomonadota</taxon>
        <taxon>Gammaproteobacteria</taxon>
        <taxon>Enterobacterales</taxon>
        <taxon>Morganellaceae</taxon>
        <taxon>Photorhabdus</taxon>
    </lineage>
</organism>
<sequence>MNSIKKITIISLIILFTLLTGCTSWEKPGATQFERDRDYAECREIGYSRFSPDWTSEVVHSFEKQHLPCVNKDEKEDKSCGNYIIVPKAEVNRWDKNESARRWVISSCMHKKGWHEETRYWF</sequence>
<dbReference type="RefSeq" id="WP_036842791.1">
    <property type="nucleotide sequence ID" value="NZ_CAWOZU010000017.1"/>
</dbReference>
<dbReference type="PROSITE" id="PS51257">
    <property type="entry name" value="PROKAR_LIPOPROTEIN"/>
    <property type="match status" value="1"/>
</dbReference>
<dbReference type="EMBL" id="WHZZ01000002">
    <property type="protein sequence ID" value="MQL47824.1"/>
    <property type="molecule type" value="Genomic_DNA"/>
</dbReference>
<evidence type="ECO:0000313" key="1">
    <source>
        <dbReference type="EMBL" id="MQL47824.1"/>
    </source>
</evidence>
<dbReference type="Proteomes" id="UP000481739">
    <property type="component" value="Unassembled WGS sequence"/>
</dbReference>
<gene>
    <name evidence="1" type="ORF">GEA64_07460</name>
</gene>
<name>A0A7C9KF24_9GAMM</name>
<reference evidence="1 2" key="1">
    <citation type="journal article" date="2019" name="Nature">
        <title>A new antibiotic selectively kills Gram-negative pathogens.</title>
        <authorList>
            <person name="Imai Y."/>
            <person name="Meyer K.J."/>
            <person name="Iinishi A."/>
            <person name="Favre-Godal Q."/>
            <person name="Green R."/>
            <person name="Manuse S."/>
            <person name="Caboni M."/>
            <person name="Mori M."/>
            <person name="Niles S."/>
            <person name="Ghiglieri M."/>
            <person name="Honrao C."/>
            <person name="Ma X."/>
            <person name="Guo J.J."/>
            <person name="Makriyannis A."/>
            <person name="Linares-Otoya L."/>
            <person name="Boehringer N."/>
            <person name="Wuisan Z.G."/>
            <person name="Kaur H."/>
            <person name="Wu R."/>
            <person name="Mateus A."/>
            <person name="Typas A."/>
            <person name="Savitski M.M."/>
            <person name="Espinoza J.L."/>
            <person name="O'Rourke A."/>
            <person name="Nelson K.E."/>
            <person name="Hiller S."/>
            <person name="Noinaj N."/>
            <person name="Schaeberle T.F."/>
            <person name="D'Onofrio A."/>
            <person name="Lewis K."/>
        </authorList>
    </citation>
    <scope>NUCLEOTIDE SEQUENCE [LARGE SCALE GENOMIC DNA]</scope>
    <source>
        <strain evidence="1 2">HGB 1456</strain>
    </source>
</reference>
<evidence type="ECO:0000313" key="2">
    <source>
        <dbReference type="Proteomes" id="UP000481739"/>
    </source>
</evidence>
<accession>A0A7C9KF24</accession>
<proteinExistence type="predicted"/>